<organism evidence="2">
    <name type="scientific">Anopheles triannulatus</name>
    <dbReference type="NCBI Taxonomy" id="58253"/>
    <lineage>
        <taxon>Eukaryota</taxon>
        <taxon>Metazoa</taxon>
        <taxon>Ecdysozoa</taxon>
        <taxon>Arthropoda</taxon>
        <taxon>Hexapoda</taxon>
        <taxon>Insecta</taxon>
        <taxon>Pterygota</taxon>
        <taxon>Neoptera</taxon>
        <taxon>Endopterygota</taxon>
        <taxon>Diptera</taxon>
        <taxon>Nematocera</taxon>
        <taxon>Culicoidea</taxon>
        <taxon>Culicidae</taxon>
        <taxon>Anophelinae</taxon>
        <taxon>Anopheles</taxon>
    </lineage>
</organism>
<protein>
    <submittedName>
        <fullName evidence="2">Putative secreted protein</fullName>
    </submittedName>
</protein>
<evidence type="ECO:0000256" key="1">
    <source>
        <dbReference type="SAM" id="SignalP"/>
    </source>
</evidence>
<sequence length="86" mass="9972">MAGRFRLFFDIFLPFLARVSITVQLPDRWSLRIPLRESVVIQSWQRLTRIVNTRSERKVMGNLEGDCRPNLMAHTVTSGMFSSGLF</sequence>
<dbReference type="EMBL" id="GGFK01014831">
    <property type="protein sequence ID" value="MBW48152.1"/>
    <property type="molecule type" value="Transcribed_RNA"/>
</dbReference>
<evidence type="ECO:0000313" key="2">
    <source>
        <dbReference type="EMBL" id="MBW48152.1"/>
    </source>
</evidence>
<reference evidence="2" key="1">
    <citation type="submission" date="2018-01" db="EMBL/GenBank/DDBJ databases">
        <title>An insight into the sialome of Amazonian anophelines.</title>
        <authorList>
            <person name="Ribeiro J.M."/>
            <person name="Scarpassa V."/>
            <person name="Calvo E."/>
        </authorList>
    </citation>
    <scope>NUCLEOTIDE SEQUENCE</scope>
    <source>
        <tissue evidence="2">Salivary glands</tissue>
    </source>
</reference>
<feature type="signal peptide" evidence="1">
    <location>
        <begin position="1"/>
        <end position="22"/>
    </location>
</feature>
<keyword evidence="1" id="KW-0732">Signal</keyword>
<proteinExistence type="predicted"/>
<dbReference type="AlphaFoldDB" id="A0A2M4B572"/>
<feature type="chain" id="PRO_5014856781" evidence="1">
    <location>
        <begin position="23"/>
        <end position="86"/>
    </location>
</feature>
<accession>A0A2M4B572</accession>
<name>A0A2M4B572_9DIPT</name>